<comment type="caution">
    <text evidence="1">The sequence shown here is derived from an EMBL/GenBank/DDBJ whole genome shotgun (WGS) entry which is preliminary data.</text>
</comment>
<name>A0A0F5MTN7_9MYCO</name>
<dbReference type="RefSeq" id="WP_046190729.1">
    <property type="nucleotide sequence ID" value="NZ_JACKUJ010000011.1"/>
</dbReference>
<evidence type="ECO:0000313" key="2">
    <source>
        <dbReference type="Proteomes" id="UP000034416"/>
    </source>
</evidence>
<gene>
    <name evidence="1" type="ORF">WR43_16770</name>
</gene>
<dbReference type="AlphaFoldDB" id="A0A0F5MTN7"/>
<evidence type="ECO:0000313" key="1">
    <source>
        <dbReference type="EMBL" id="KKB97959.1"/>
    </source>
</evidence>
<dbReference type="PATRIC" id="fig|342002.3.peg.3897"/>
<evidence type="ECO:0008006" key="3">
    <source>
        <dbReference type="Google" id="ProtNLM"/>
    </source>
</evidence>
<dbReference type="OrthoDB" id="4374214at2"/>
<dbReference type="EMBL" id="LASW01000095">
    <property type="protein sequence ID" value="KKB97959.1"/>
    <property type="molecule type" value="Genomic_DNA"/>
</dbReference>
<dbReference type="Pfam" id="PF10888">
    <property type="entry name" value="DUF2742"/>
    <property type="match status" value="1"/>
</dbReference>
<dbReference type="InterPro" id="IPR024384">
    <property type="entry name" value="DUF2742"/>
</dbReference>
<proteinExistence type="predicted"/>
<organism evidence="1 2">
    <name type="scientific">Mycolicibacter arupensis</name>
    <dbReference type="NCBI Taxonomy" id="342002"/>
    <lineage>
        <taxon>Bacteria</taxon>
        <taxon>Bacillati</taxon>
        <taxon>Actinomycetota</taxon>
        <taxon>Actinomycetes</taxon>
        <taxon>Mycobacteriales</taxon>
        <taxon>Mycobacteriaceae</taxon>
        <taxon>Mycolicibacter</taxon>
    </lineage>
</organism>
<dbReference type="Proteomes" id="UP000034416">
    <property type="component" value="Unassembled WGS sequence"/>
</dbReference>
<protein>
    <recommendedName>
        <fullName evidence="3">DUF2742 domain-containing protein</fullName>
    </recommendedName>
</protein>
<accession>A0A0F5MTN7</accession>
<sequence length="116" mass="12210">MANKVGGAGPSGPASRQVSWPEVNRFLTEVVKAANCAPLPVAGTPAWCELADDDMRKLISLAVAGEHHVLRCDLEQAAAADAAKTIATAEDWPAIARQIRAGRGPAYVPRHKETTA</sequence>
<dbReference type="STRING" id="342002.BST15_19210"/>
<reference evidence="2" key="1">
    <citation type="submission" date="2015-04" db="EMBL/GenBank/DDBJ databases">
        <title>Genome sequence of Mycobacterium arupense GUC1.</title>
        <authorList>
            <person name="Greninger A.L."/>
            <person name="Cunningham G."/>
            <person name="Chiu C.Y."/>
            <person name="Miller S."/>
        </authorList>
    </citation>
    <scope>NUCLEOTIDE SEQUENCE [LARGE SCALE GENOMIC DNA]</scope>
    <source>
        <strain evidence="2">GUC1</strain>
    </source>
</reference>